<accession>A0ABT5DS62</accession>
<feature type="compositionally biased region" description="Low complexity" evidence="2">
    <location>
        <begin position="643"/>
        <end position="666"/>
    </location>
</feature>
<feature type="compositionally biased region" description="Low complexity" evidence="2">
    <location>
        <begin position="400"/>
        <end position="442"/>
    </location>
</feature>
<dbReference type="Gene3D" id="1.10.510.10">
    <property type="entry name" value="Transferase(Phosphotransferase) domain 1"/>
    <property type="match status" value="1"/>
</dbReference>
<organism evidence="5 6">
    <name type="scientific">Nannocystis bainbridge</name>
    <dbReference type="NCBI Taxonomy" id="2995303"/>
    <lineage>
        <taxon>Bacteria</taxon>
        <taxon>Pseudomonadati</taxon>
        <taxon>Myxococcota</taxon>
        <taxon>Polyangia</taxon>
        <taxon>Nannocystales</taxon>
        <taxon>Nannocystaceae</taxon>
        <taxon>Nannocystis</taxon>
    </lineage>
</organism>
<feature type="compositionally biased region" description="Polar residues" evidence="2">
    <location>
        <begin position="594"/>
        <end position="629"/>
    </location>
</feature>
<evidence type="ECO:0000259" key="4">
    <source>
        <dbReference type="PROSITE" id="PS50011"/>
    </source>
</evidence>
<keyword evidence="3" id="KW-1133">Transmembrane helix</keyword>
<protein>
    <recommendedName>
        <fullName evidence="4">Protein kinase domain-containing protein</fullName>
    </recommendedName>
</protein>
<reference evidence="5 6" key="1">
    <citation type="submission" date="2022-11" db="EMBL/GenBank/DDBJ databases">
        <title>Minimal conservation of predation-associated metabolite biosynthetic gene clusters underscores biosynthetic potential of Myxococcota including descriptions for ten novel species: Archangium lansinium sp. nov., Myxococcus landrumus sp. nov., Nannocystis bai.</title>
        <authorList>
            <person name="Ahearne A."/>
            <person name="Stevens C."/>
            <person name="Dowd S."/>
        </authorList>
    </citation>
    <scope>NUCLEOTIDE SEQUENCE [LARGE SCALE GENOMIC DNA]</scope>
    <source>
        <strain evidence="5 6">BB15-2</strain>
    </source>
</reference>
<evidence type="ECO:0000256" key="3">
    <source>
        <dbReference type="SAM" id="Phobius"/>
    </source>
</evidence>
<keyword evidence="6" id="KW-1185">Reference proteome</keyword>
<evidence type="ECO:0000256" key="1">
    <source>
        <dbReference type="SAM" id="Coils"/>
    </source>
</evidence>
<sequence length="927" mass="94309">MTPLRAGGPAQVFMAVDHQAGREVELTLFDPACAGADAWAGFARVIIAATAAKIPGLVLPRGVTRTAPTPPSCLADPQMARGLDRRAEQGPTPWRRALQLCERVAEIVERAHAATGAAHRALTSARCVVTAREEVKVLDFGIAELAPGHADDSPYRAPEQQQAAGGPPSDVYAIGVMLHELLTGQRAPAGPLPPWSPPADAPPELAELLTRATAIAPEHRHPDPAALRTAMRAVLDADAKAAAARAVAEAEAAEARAVAEAKAAEARAAEAKAAEERAAAAPVREATVELPLPGGSNLSAKPSDLPRLAGGADLSARPADPPLLASGADLPARPSAAPAEPLLGGTNLSARTPPAPPPPPPLRDVSLSERTVELPLPPDSSPARADLSSGTSAAPPEPRPSQSSASLASSSGSRLAGDPSASASSSSLSGSRSRGSTSPSRAHPTIAPDDSSSSSLSGSRSRGSTSPSRAHPTIAPDDSSSSRSRASIAPDDASSASQSLRASRSHSTIAPSDSASASQSQRASRSHSTLAPADASSSQSLRVSRSHPTIAPGDSSSSLGRASVPGSASPSRSHPTLSSASSSSLQRPRGSASPSRSHPTLAAESSASSLQRPRGSASPSRSHPTLSAESSASTRPRPPGAPPTRAYPTLASAQAQAAASSSSLSRPRPPGAPPSRSYPTLAPSASPPPVPADRTEVLAHSAIVAAERARTGAHPPVPAADKTEVTPRRSVRGLPDGSRGAAASGAAWRRDAVAQSSVLAPGDSTVIAPAPDAASTEEMPVPAFARAPRGHVDPPTTSLPVPPFSTQGRHVDPPTDQIAVPAFADATQMLHADDLLLPPAPVSDPDATRIWRRPPDPSEVEPAARAPESTMMLPTTGETVVHRPEPVPRARSLLAEFASWSLRKKLLAVNVAFALLILIGALAAVAC</sequence>
<gene>
    <name evidence="5" type="ORF">POL25_06100</name>
</gene>
<dbReference type="SUPFAM" id="SSF56112">
    <property type="entry name" value="Protein kinase-like (PK-like)"/>
    <property type="match status" value="1"/>
</dbReference>
<dbReference type="InterPro" id="IPR000719">
    <property type="entry name" value="Prot_kinase_dom"/>
</dbReference>
<feature type="compositionally biased region" description="Low complexity" evidence="2">
    <location>
        <begin position="451"/>
        <end position="528"/>
    </location>
</feature>
<feature type="compositionally biased region" description="Pro residues" evidence="2">
    <location>
        <begin position="353"/>
        <end position="362"/>
    </location>
</feature>
<feature type="compositionally biased region" description="Low complexity" evidence="2">
    <location>
        <begin position="736"/>
        <end position="747"/>
    </location>
</feature>
<evidence type="ECO:0000256" key="2">
    <source>
        <dbReference type="SAM" id="MobiDB-lite"/>
    </source>
</evidence>
<evidence type="ECO:0000313" key="6">
    <source>
        <dbReference type="Proteomes" id="UP001221686"/>
    </source>
</evidence>
<feature type="compositionally biased region" description="Low complexity" evidence="2">
    <location>
        <begin position="567"/>
        <end position="593"/>
    </location>
</feature>
<feature type="region of interest" description="Disordered" evidence="2">
    <location>
        <begin position="290"/>
        <end position="765"/>
    </location>
</feature>
<feature type="transmembrane region" description="Helical" evidence="3">
    <location>
        <begin position="906"/>
        <end position="926"/>
    </location>
</feature>
<keyword evidence="1" id="KW-0175">Coiled coil</keyword>
<name>A0ABT5DS62_9BACT</name>
<dbReference type="EMBL" id="JAQNDL010000001">
    <property type="protein sequence ID" value="MDC0716453.1"/>
    <property type="molecule type" value="Genomic_DNA"/>
</dbReference>
<proteinExistence type="predicted"/>
<feature type="domain" description="Protein kinase" evidence="4">
    <location>
        <begin position="1"/>
        <end position="343"/>
    </location>
</feature>
<feature type="compositionally biased region" description="Low complexity" evidence="2">
    <location>
        <begin position="674"/>
        <end position="684"/>
    </location>
</feature>
<feature type="coiled-coil region" evidence="1">
    <location>
        <begin position="247"/>
        <end position="281"/>
    </location>
</feature>
<dbReference type="RefSeq" id="WP_272084928.1">
    <property type="nucleotide sequence ID" value="NZ_JAQNDL010000001.1"/>
</dbReference>
<dbReference type="InterPro" id="IPR011009">
    <property type="entry name" value="Kinase-like_dom_sf"/>
</dbReference>
<keyword evidence="3" id="KW-0472">Membrane</keyword>
<keyword evidence="3" id="KW-0812">Transmembrane</keyword>
<evidence type="ECO:0000313" key="5">
    <source>
        <dbReference type="EMBL" id="MDC0716453.1"/>
    </source>
</evidence>
<dbReference type="SMART" id="SM00220">
    <property type="entry name" value="S_TKc"/>
    <property type="match status" value="1"/>
</dbReference>
<comment type="caution">
    <text evidence="5">The sequence shown here is derived from an EMBL/GenBank/DDBJ whole genome shotgun (WGS) entry which is preliminary data.</text>
</comment>
<dbReference type="PROSITE" id="PS50011">
    <property type="entry name" value="PROTEIN_KINASE_DOM"/>
    <property type="match status" value="1"/>
</dbReference>
<feature type="region of interest" description="Disordered" evidence="2">
    <location>
        <begin position="150"/>
        <end position="169"/>
    </location>
</feature>
<dbReference type="Proteomes" id="UP001221686">
    <property type="component" value="Unassembled WGS sequence"/>
</dbReference>